<dbReference type="AlphaFoldDB" id="A0ABD5V3V2"/>
<dbReference type="EMBL" id="JBHSXQ010000004">
    <property type="protein sequence ID" value="MFC6906283.1"/>
    <property type="molecule type" value="Genomic_DNA"/>
</dbReference>
<dbReference type="PANTHER" id="PTHR37827:SF1">
    <property type="entry name" value="HNH DOMAIN-CONTAINING PROTEIN"/>
    <property type="match status" value="1"/>
</dbReference>
<dbReference type="Proteomes" id="UP001596312">
    <property type="component" value="Unassembled WGS sequence"/>
</dbReference>
<evidence type="ECO:0008006" key="3">
    <source>
        <dbReference type="Google" id="ProtNLM"/>
    </source>
</evidence>
<organism evidence="1 2">
    <name type="scientific">Halalkalicoccus tibetensis</name>
    <dbReference type="NCBI Taxonomy" id="175632"/>
    <lineage>
        <taxon>Archaea</taxon>
        <taxon>Methanobacteriati</taxon>
        <taxon>Methanobacteriota</taxon>
        <taxon>Stenosarchaea group</taxon>
        <taxon>Halobacteria</taxon>
        <taxon>Halobacteriales</taxon>
        <taxon>Halococcaceae</taxon>
        <taxon>Halalkalicoccus</taxon>
    </lineage>
</organism>
<evidence type="ECO:0000313" key="1">
    <source>
        <dbReference type="EMBL" id="MFC6906283.1"/>
    </source>
</evidence>
<proteinExistence type="predicted"/>
<evidence type="ECO:0000313" key="2">
    <source>
        <dbReference type="Proteomes" id="UP001596312"/>
    </source>
</evidence>
<sequence length="91" mass="10649">MGCELCGRAVETTTHHLIPKNRKDSPTVQLCQPCHKQVHATFTNHELKQEYDTIEALREADRLQSFVEWISKTDKTDVQVDESDRVRRWRG</sequence>
<dbReference type="PANTHER" id="PTHR37827">
    <property type="entry name" value="TUDOR DOMAIN-CONTAINING PROTEIN"/>
    <property type="match status" value="1"/>
</dbReference>
<dbReference type="RefSeq" id="WP_340604840.1">
    <property type="nucleotide sequence ID" value="NZ_JBBMXV010000004.1"/>
</dbReference>
<protein>
    <recommendedName>
        <fullName evidence="3">HNH endonuclease</fullName>
    </recommendedName>
</protein>
<gene>
    <name evidence="1" type="ORF">ACFQGH_13885</name>
</gene>
<comment type="caution">
    <text evidence="1">The sequence shown here is derived from an EMBL/GenBank/DDBJ whole genome shotgun (WGS) entry which is preliminary data.</text>
</comment>
<accession>A0ABD5V3V2</accession>
<name>A0ABD5V3V2_9EURY</name>
<reference evidence="1 2" key="1">
    <citation type="journal article" date="2019" name="Int. J. Syst. Evol. Microbiol.">
        <title>The Global Catalogue of Microorganisms (GCM) 10K type strain sequencing project: providing services to taxonomists for standard genome sequencing and annotation.</title>
        <authorList>
            <consortium name="The Broad Institute Genomics Platform"/>
            <consortium name="The Broad Institute Genome Sequencing Center for Infectious Disease"/>
            <person name="Wu L."/>
            <person name="Ma J."/>
        </authorList>
    </citation>
    <scope>NUCLEOTIDE SEQUENCE [LARGE SCALE GENOMIC DNA]</scope>
    <source>
        <strain evidence="1 2">CGMCC 1.3240</strain>
    </source>
</reference>
<keyword evidence="2" id="KW-1185">Reference proteome</keyword>